<proteinExistence type="predicted"/>
<protein>
    <recommendedName>
        <fullName evidence="2">Cell division protein FtsL</fullName>
    </recommendedName>
</protein>
<dbReference type="AlphaFoldDB" id="X0ST33"/>
<dbReference type="EMBL" id="BARS01009752">
    <property type="protein sequence ID" value="GAF79077.1"/>
    <property type="molecule type" value="Genomic_DNA"/>
</dbReference>
<comment type="caution">
    <text evidence="1">The sequence shown here is derived from an EMBL/GenBank/DDBJ whole genome shotgun (WGS) entry which is preliminary data.</text>
</comment>
<gene>
    <name evidence="1" type="ORF">S01H1_18264</name>
</gene>
<reference evidence="1" key="1">
    <citation type="journal article" date="2014" name="Front. Microbiol.">
        <title>High frequency of phylogenetically diverse reductive dehalogenase-homologous genes in deep subseafloor sedimentary metagenomes.</title>
        <authorList>
            <person name="Kawai M."/>
            <person name="Futagami T."/>
            <person name="Toyoda A."/>
            <person name="Takaki Y."/>
            <person name="Nishi S."/>
            <person name="Hori S."/>
            <person name="Arai W."/>
            <person name="Tsubouchi T."/>
            <person name="Morono Y."/>
            <person name="Uchiyama I."/>
            <person name="Ito T."/>
            <person name="Fujiyama A."/>
            <person name="Inagaki F."/>
            <person name="Takami H."/>
        </authorList>
    </citation>
    <scope>NUCLEOTIDE SEQUENCE</scope>
    <source>
        <strain evidence="1">Expedition CK06-06</strain>
    </source>
</reference>
<accession>X0ST33</accession>
<evidence type="ECO:0008006" key="2">
    <source>
        <dbReference type="Google" id="ProtNLM"/>
    </source>
</evidence>
<evidence type="ECO:0000313" key="1">
    <source>
        <dbReference type="EMBL" id="GAF79077.1"/>
    </source>
</evidence>
<name>X0ST33_9ZZZZ</name>
<organism evidence="1">
    <name type="scientific">marine sediment metagenome</name>
    <dbReference type="NCBI Taxonomy" id="412755"/>
    <lineage>
        <taxon>unclassified sequences</taxon>
        <taxon>metagenomes</taxon>
        <taxon>ecological metagenomes</taxon>
    </lineage>
</organism>
<sequence length="93" mass="10326">MLRSYMTMVLVPMVAMLLAVFQQARVVNAGYKLENMLGEASNIGLQKEILEGNLATMKSPDWLLSRASELGMRFELPAARDERVALGNPEDGR</sequence>